<dbReference type="EMBL" id="FOLW01000001">
    <property type="protein sequence ID" value="SFC01119.1"/>
    <property type="molecule type" value="Genomic_DNA"/>
</dbReference>
<name>A0AAJ4W7Q3_9GAMM</name>
<proteinExistence type="predicted"/>
<dbReference type="RefSeq" id="WP_074820094.1">
    <property type="nucleotide sequence ID" value="NZ_FOLW01000001.1"/>
</dbReference>
<accession>A0AAJ4W7Q3</accession>
<evidence type="ECO:0000313" key="2">
    <source>
        <dbReference type="EMBL" id="SFC01119.1"/>
    </source>
</evidence>
<evidence type="ECO:0000313" key="3">
    <source>
        <dbReference type="Proteomes" id="UP000226420"/>
    </source>
</evidence>
<organism evidence="2 3">
    <name type="scientific">Pragia fontium DSM 5563 = ATCC 49100</name>
    <dbReference type="NCBI Taxonomy" id="1122977"/>
    <lineage>
        <taxon>Bacteria</taxon>
        <taxon>Pseudomonadati</taxon>
        <taxon>Pseudomonadota</taxon>
        <taxon>Gammaproteobacteria</taxon>
        <taxon>Enterobacterales</taxon>
        <taxon>Budviciaceae</taxon>
        <taxon>Pragia</taxon>
    </lineage>
</organism>
<dbReference type="InterPro" id="IPR010546">
    <property type="entry name" value="DUF1120"/>
</dbReference>
<reference evidence="2 3" key="1">
    <citation type="submission" date="2016-10" db="EMBL/GenBank/DDBJ databases">
        <authorList>
            <person name="Varghese N."/>
            <person name="Submissions S."/>
        </authorList>
    </citation>
    <scope>NUCLEOTIDE SEQUENCE [LARGE SCALE GENOMIC DNA]</scope>
    <source>
        <strain evidence="2 3">DSM 5563</strain>
    </source>
</reference>
<feature type="chain" id="PRO_5042572412" description="DUF1120 domain-containing protein" evidence="1">
    <location>
        <begin position="25"/>
        <end position="231"/>
    </location>
</feature>
<dbReference type="Pfam" id="PF06551">
    <property type="entry name" value="DUF1120"/>
    <property type="match status" value="1"/>
</dbReference>
<evidence type="ECO:0000256" key="1">
    <source>
        <dbReference type="SAM" id="SignalP"/>
    </source>
</evidence>
<dbReference type="Proteomes" id="UP000226420">
    <property type="component" value="Unassembled WGS sequence"/>
</dbReference>
<evidence type="ECO:0008006" key="4">
    <source>
        <dbReference type="Google" id="ProtNLM"/>
    </source>
</evidence>
<feature type="signal peptide" evidence="1">
    <location>
        <begin position="1"/>
        <end position="24"/>
    </location>
</feature>
<gene>
    <name evidence="2" type="ORF">SAMN02745723_101157</name>
</gene>
<dbReference type="AlphaFoldDB" id="A0AAJ4W7Q3"/>
<comment type="caution">
    <text evidence="2">The sequence shown here is derived from an EMBL/GenBank/DDBJ whole genome shotgun (WGS) entry which is preliminary data.</text>
</comment>
<sequence length="231" mass="24394">MKVCKSTALFLLFVTSTCSLSAIAAESARITVKGTLAPSACAISIDGSADYGNLKIGELKEQGPEQNGYQLKHKPVNFNIQCSTPAKVAISAQADSQPATKPGFGIRSYFSDTSTMNSEQQQLGILGMVGEQELGYFTAILASATVDGDDAELIYSDNNGSTWAADSKNVNSLMNQDGTKWHTWGKGLVPQSASNIAGIINISAAVDPKVVDEAKDAINFSANTTITLQYL</sequence>
<keyword evidence="1" id="KW-0732">Signal</keyword>
<protein>
    <recommendedName>
        <fullName evidence="4">DUF1120 domain-containing protein</fullName>
    </recommendedName>
</protein>